<dbReference type="OrthoDB" id="10269815at2759"/>
<name>F9F0Z9_FUSOF</name>
<accession>F9F0Z9</accession>
<sequence>MYVLLLAASFQLEGSDESKNHFQCHIKWHNEYPVASRVTATHQNVTVTDVGSYARSP</sequence>
<comment type="caution">
    <text evidence="1">The sequence shown here is derived from an EMBL/GenBank/DDBJ whole genome shotgun (WGS) entry which is preliminary data.</text>
</comment>
<protein>
    <submittedName>
        <fullName evidence="1">Uncharacterized protein</fullName>
    </submittedName>
</protein>
<dbReference type="AlphaFoldDB" id="F9F0Z9"/>
<proteinExistence type="predicted"/>
<reference evidence="1" key="1">
    <citation type="journal article" date="2012" name="Mol. Plant Microbe Interact.">
        <title>A highly conserved effector in Fusarium oxysporum is required for full virulence on Arabidopsis.</title>
        <authorList>
            <person name="Thatcher L.F."/>
            <person name="Gardiner D.M."/>
            <person name="Kazan K."/>
            <person name="Manners J."/>
        </authorList>
    </citation>
    <scope>NUCLEOTIDE SEQUENCE [LARGE SCALE GENOMIC DNA]</scope>
    <source>
        <strain evidence="1">Fo5176</strain>
    </source>
</reference>
<organism evidence="1">
    <name type="scientific">Fusarium oxysporum (strain Fo5176)</name>
    <name type="common">Fusarium vascular wilt</name>
    <dbReference type="NCBI Taxonomy" id="660025"/>
    <lineage>
        <taxon>Eukaryota</taxon>
        <taxon>Fungi</taxon>
        <taxon>Dikarya</taxon>
        <taxon>Ascomycota</taxon>
        <taxon>Pezizomycotina</taxon>
        <taxon>Sordariomycetes</taxon>
        <taxon>Hypocreomycetidae</taxon>
        <taxon>Hypocreales</taxon>
        <taxon>Nectriaceae</taxon>
        <taxon>Fusarium</taxon>
        <taxon>Fusarium oxysporum species complex</taxon>
    </lineage>
</organism>
<dbReference type="EMBL" id="AFQF01000039">
    <property type="protein sequence ID" value="EGU89407.1"/>
    <property type="molecule type" value="Genomic_DNA"/>
</dbReference>
<evidence type="ECO:0000313" key="1">
    <source>
        <dbReference type="EMBL" id="EGU89407.1"/>
    </source>
</evidence>
<gene>
    <name evidence="1" type="ORF">FOXB_00073</name>
</gene>